<proteinExistence type="predicted"/>
<reference evidence="1 2" key="1">
    <citation type="journal article" date="2019" name="Nat. Microbiol.">
        <title>Mediterranean grassland soil C-N compound turnover is dependent on rainfall and depth, and is mediated by genomically divergent microorganisms.</title>
        <authorList>
            <person name="Diamond S."/>
            <person name="Andeer P.F."/>
            <person name="Li Z."/>
            <person name="Crits-Christoph A."/>
            <person name="Burstein D."/>
            <person name="Anantharaman K."/>
            <person name="Lane K.R."/>
            <person name="Thomas B.C."/>
            <person name="Pan C."/>
            <person name="Northen T.R."/>
            <person name="Banfield J.F."/>
        </authorList>
    </citation>
    <scope>NUCLEOTIDE SEQUENCE [LARGE SCALE GENOMIC DNA]</scope>
    <source>
        <strain evidence="1">WS_10</strain>
    </source>
</reference>
<evidence type="ECO:0008006" key="3">
    <source>
        <dbReference type="Google" id="ProtNLM"/>
    </source>
</evidence>
<dbReference type="AlphaFoldDB" id="A0A538U6A7"/>
<accession>A0A538U6A7</accession>
<protein>
    <recommendedName>
        <fullName evidence="3">Tetratricopeptide repeat protein</fullName>
    </recommendedName>
</protein>
<name>A0A538U6A7_UNCEI</name>
<sequence>MAHEQAARLDPAVRTSVHHAHLMRGDYERAIALDIEDLPHVTVLALDLLGRRDEAAARMREYERRPLPKMMRPFIESLRLIFEGRLDEARGLSQALCNQLPFRDPCALYYFGRQLAATGDEPGGLQLLGRSVDGGFSCFDFMMRDPWLERVRGHETFRALLRRSEARERGARAAFIEADGERVLGLSG</sequence>
<evidence type="ECO:0000313" key="1">
    <source>
        <dbReference type="EMBL" id="TMQ71432.1"/>
    </source>
</evidence>
<dbReference type="Proteomes" id="UP000319836">
    <property type="component" value="Unassembled WGS sequence"/>
</dbReference>
<organism evidence="1 2">
    <name type="scientific">Eiseniibacteriota bacterium</name>
    <dbReference type="NCBI Taxonomy" id="2212470"/>
    <lineage>
        <taxon>Bacteria</taxon>
        <taxon>Candidatus Eiseniibacteriota</taxon>
    </lineage>
</organism>
<evidence type="ECO:0000313" key="2">
    <source>
        <dbReference type="Proteomes" id="UP000319836"/>
    </source>
</evidence>
<gene>
    <name evidence="1" type="ORF">E6K80_05565</name>
</gene>
<dbReference type="EMBL" id="VBPA01000126">
    <property type="protein sequence ID" value="TMQ71432.1"/>
    <property type="molecule type" value="Genomic_DNA"/>
</dbReference>
<comment type="caution">
    <text evidence="1">The sequence shown here is derived from an EMBL/GenBank/DDBJ whole genome shotgun (WGS) entry which is preliminary data.</text>
</comment>